<accession>A0AAW1HSY9</accession>
<dbReference type="InterPro" id="IPR010064">
    <property type="entry name" value="HK97-gp10_tail"/>
</dbReference>
<dbReference type="Proteomes" id="UP001458880">
    <property type="component" value="Unassembled WGS sequence"/>
</dbReference>
<dbReference type="EMBL" id="JASPKY010001015">
    <property type="protein sequence ID" value="KAK9679528.1"/>
    <property type="molecule type" value="Genomic_DNA"/>
</dbReference>
<sequence>MAQRAIADMSKNTPVDTGALRASWFIAEVVVAGSDLHVTIGNSQSYSSYVEYGHRNWRNNSWVDGYFMMTIGIDRIQQQIPLRFQKAFQNYLKKKGAT</sequence>
<evidence type="ECO:0000313" key="2">
    <source>
        <dbReference type="Proteomes" id="UP001458880"/>
    </source>
</evidence>
<dbReference type="Pfam" id="PF04883">
    <property type="entry name" value="HK97-gp10_like"/>
    <property type="match status" value="1"/>
</dbReference>
<keyword evidence="2" id="KW-1185">Reference proteome</keyword>
<protein>
    <submittedName>
        <fullName evidence="1">Bacteriophage HK97-gp10, putative tail-component</fullName>
    </submittedName>
</protein>
<organism evidence="1 2">
    <name type="scientific">Popillia japonica</name>
    <name type="common">Japanese beetle</name>
    <dbReference type="NCBI Taxonomy" id="7064"/>
    <lineage>
        <taxon>Eukaryota</taxon>
        <taxon>Metazoa</taxon>
        <taxon>Ecdysozoa</taxon>
        <taxon>Arthropoda</taxon>
        <taxon>Hexapoda</taxon>
        <taxon>Insecta</taxon>
        <taxon>Pterygota</taxon>
        <taxon>Neoptera</taxon>
        <taxon>Endopterygota</taxon>
        <taxon>Coleoptera</taxon>
        <taxon>Polyphaga</taxon>
        <taxon>Scarabaeiformia</taxon>
        <taxon>Scarabaeidae</taxon>
        <taxon>Rutelinae</taxon>
        <taxon>Popillia</taxon>
    </lineage>
</organism>
<reference evidence="1 2" key="1">
    <citation type="journal article" date="2024" name="BMC Genomics">
        <title>De novo assembly and annotation of Popillia japonica's genome with initial clues to its potential as an invasive pest.</title>
        <authorList>
            <person name="Cucini C."/>
            <person name="Boschi S."/>
            <person name="Funari R."/>
            <person name="Cardaioli E."/>
            <person name="Iannotti N."/>
            <person name="Marturano G."/>
            <person name="Paoli F."/>
            <person name="Bruttini M."/>
            <person name="Carapelli A."/>
            <person name="Frati F."/>
            <person name="Nardi F."/>
        </authorList>
    </citation>
    <scope>NUCLEOTIDE SEQUENCE [LARGE SCALE GENOMIC DNA]</scope>
    <source>
        <strain evidence="1">DMR45628</strain>
    </source>
</reference>
<gene>
    <name evidence="1" type="ORF">QE152_g39994</name>
</gene>
<comment type="caution">
    <text evidence="1">The sequence shown here is derived from an EMBL/GenBank/DDBJ whole genome shotgun (WGS) entry which is preliminary data.</text>
</comment>
<proteinExistence type="predicted"/>
<evidence type="ECO:0000313" key="1">
    <source>
        <dbReference type="EMBL" id="KAK9679528.1"/>
    </source>
</evidence>
<dbReference type="AlphaFoldDB" id="A0AAW1HSY9"/>
<name>A0AAW1HSY9_POPJA</name>